<proteinExistence type="predicted"/>
<keyword evidence="4" id="KW-1185">Reference proteome</keyword>
<evidence type="ECO:0000313" key="4">
    <source>
        <dbReference type="Proteomes" id="UP000441336"/>
    </source>
</evidence>
<dbReference type="GO" id="GO:0016702">
    <property type="term" value="F:oxidoreductase activity, acting on single donors with incorporation of molecular oxygen, incorporation of two atoms of oxygen"/>
    <property type="evidence" value="ECO:0007669"/>
    <property type="project" value="InterPro"/>
</dbReference>
<evidence type="ECO:0000259" key="2">
    <source>
        <dbReference type="Pfam" id="PF00775"/>
    </source>
</evidence>
<dbReference type="GO" id="GO:0008199">
    <property type="term" value="F:ferric iron binding"/>
    <property type="evidence" value="ECO:0007669"/>
    <property type="project" value="InterPro"/>
</dbReference>
<dbReference type="Proteomes" id="UP000441336">
    <property type="component" value="Unassembled WGS sequence"/>
</dbReference>
<dbReference type="EMBL" id="WQKZ01000001">
    <property type="protein sequence ID" value="MVN74811.1"/>
    <property type="molecule type" value="Genomic_DNA"/>
</dbReference>
<dbReference type="CDD" id="cd03457">
    <property type="entry name" value="intradiol_dioxygenase_like"/>
    <property type="match status" value="1"/>
</dbReference>
<evidence type="ECO:0000313" key="3">
    <source>
        <dbReference type="EMBL" id="MVN74811.1"/>
    </source>
</evidence>
<protein>
    <recommendedName>
        <fullName evidence="2">Intradiol ring-cleavage dioxygenases domain-containing protein</fullName>
    </recommendedName>
</protein>
<dbReference type="PANTHER" id="PTHR34315:SF1">
    <property type="entry name" value="INTRADIOL RING-CLEAVAGE DIOXYGENASES DOMAIN-CONTAINING PROTEIN-RELATED"/>
    <property type="match status" value="1"/>
</dbReference>
<dbReference type="InterPro" id="IPR015889">
    <property type="entry name" value="Intradiol_dOase_core"/>
</dbReference>
<organism evidence="3 4">
    <name type="scientific">Hymenobacter ginkgonis</name>
    <dbReference type="NCBI Taxonomy" id="2682976"/>
    <lineage>
        <taxon>Bacteria</taxon>
        <taxon>Pseudomonadati</taxon>
        <taxon>Bacteroidota</taxon>
        <taxon>Cytophagia</taxon>
        <taxon>Cytophagales</taxon>
        <taxon>Hymenobacteraceae</taxon>
        <taxon>Hymenobacter</taxon>
    </lineage>
</organism>
<sequence>MLTRKDFIRKIALGSAVAPLLLQQLGCASDGSQTANTGTASADSARTAGRPGPPPGGSPPPGWKGGPPPGDGPSGPPPGGPGGPPPPHHTSKPGPTGHTADGSACYSTPELEEGPFPYDLSSKGALVRRSIAEQRAGLPLQFTLTLVDTKNGCAAIPNARIDVWHCDADGYYSEFSERGYLGNRDFTNQTFCRGIQRTDAHGQVTFESIYPGWYEGRITHIHFEVFIGKKKVLISQVAFPDAINAAVYAKPPYNKHGNNTSVVANAADHVFGESSTVLAHTLLHIVPDAATGGYIGTYTIGLPV</sequence>
<reference evidence="3 4" key="1">
    <citation type="submission" date="2019-12" db="EMBL/GenBank/DDBJ databases">
        <title>Hymenobacter sp. HMF4947 Genome sequencing and assembly.</title>
        <authorList>
            <person name="Kang H."/>
            <person name="Cha I."/>
            <person name="Kim H."/>
            <person name="Joh K."/>
        </authorList>
    </citation>
    <scope>NUCLEOTIDE SEQUENCE [LARGE SCALE GENOMIC DNA]</scope>
    <source>
        <strain evidence="3 4">HMF4947</strain>
    </source>
</reference>
<comment type="caution">
    <text evidence="3">The sequence shown here is derived from an EMBL/GenBank/DDBJ whole genome shotgun (WGS) entry which is preliminary data.</text>
</comment>
<feature type="domain" description="Intradiol ring-cleavage dioxygenases" evidence="2">
    <location>
        <begin position="133"/>
        <end position="240"/>
    </location>
</feature>
<feature type="region of interest" description="Disordered" evidence="1">
    <location>
        <begin position="29"/>
        <end position="110"/>
    </location>
</feature>
<dbReference type="SUPFAM" id="SSF49482">
    <property type="entry name" value="Aromatic compound dioxygenase"/>
    <property type="match status" value="1"/>
</dbReference>
<gene>
    <name evidence="3" type="ORF">GO988_00570</name>
</gene>
<accession>A0A7K1T9I3</accession>
<dbReference type="AlphaFoldDB" id="A0A7K1T9I3"/>
<feature type="compositionally biased region" description="Polar residues" evidence="1">
    <location>
        <begin position="30"/>
        <end position="44"/>
    </location>
</feature>
<dbReference type="Gene3D" id="2.60.130.10">
    <property type="entry name" value="Aromatic compound dioxygenase"/>
    <property type="match status" value="1"/>
</dbReference>
<feature type="compositionally biased region" description="Pro residues" evidence="1">
    <location>
        <begin position="51"/>
        <end position="88"/>
    </location>
</feature>
<dbReference type="PANTHER" id="PTHR34315">
    <property type="match status" value="1"/>
</dbReference>
<dbReference type="RefSeq" id="WP_157561594.1">
    <property type="nucleotide sequence ID" value="NZ_WQKZ01000001.1"/>
</dbReference>
<dbReference type="InterPro" id="IPR000627">
    <property type="entry name" value="Intradiol_dOase_C"/>
</dbReference>
<dbReference type="Pfam" id="PF00775">
    <property type="entry name" value="Dioxygenase_C"/>
    <property type="match status" value="1"/>
</dbReference>
<evidence type="ECO:0000256" key="1">
    <source>
        <dbReference type="SAM" id="MobiDB-lite"/>
    </source>
</evidence>
<name>A0A7K1T9I3_9BACT</name>